<reference evidence="1 2" key="2">
    <citation type="submission" date="2018-07" db="EMBL/GenBank/DDBJ databases">
        <title>Diversity of Mesorhizobium strains in Brazil.</title>
        <authorList>
            <person name="Helene L.C.F."/>
            <person name="Dall'Agnol R."/>
            <person name="Delamuta J.R.M."/>
            <person name="Hungria M."/>
        </authorList>
    </citation>
    <scope>NUCLEOTIDE SEQUENCE [LARGE SCALE GENOMIC DNA]</scope>
    <source>
        <strain evidence="1 2">CNPSo 3140</strain>
    </source>
</reference>
<proteinExistence type="predicted"/>
<dbReference type="OrthoDB" id="8086764at2"/>
<evidence type="ECO:0000313" key="2">
    <source>
        <dbReference type="Proteomes" id="UP000251956"/>
    </source>
</evidence>
<evidence type="ECO:0000313" key="1">
    <source>
        <dbReference type="EMBL" id="RAZ80639.1"/>
    </source>
</evidence>
<sequence>MEASMITTTLESRVAGLQDRLRAAKLSTDDMLAFQKVADVLDNGHGAIDLDDLIALSFVVEDED</sequence>
<accession>A0A330H570</accession>
<organism evidence="1 2">
    <name type="scientific">Mesorhizobium atlanticum</name>
    <dbReference type="NCBI Taxonomy" id="2233532"/>
    <lineage>
        <taxon>Bacteria</taxon>
        <taxon>Pseudomonadati</taxon>
        <taxon>Pseudomonadota</taxon>
        <taxon>Alphaproteobacteria</taxon>
        <taxon>Hyphomicrobiales</taxon>
        <taxon>Phyllobacteriaceae</taxon>
        <taxon>Mesorhizobium</taxon>
    </lineage>
</organism>
<reference evidence="2" key="1">
    <citation type="submission" date="2018-06" db="EMBL/GenBank/DDBJ databases">
        <authorList>
            <person name="Helene L.C."/>
            <person name="Dall'Agnol R."/>
            <person name="Delamuta J.R."/>
            <person name="Hungria M."/>
        </authorList>
    </citation>
    <scope>NUCLEOTIDE SEQUENCE [LARGE SCALE GENOMIC DNA]</scope>
    <source>
        <strain evidence="2">CNPSo 3140</strain>
    </source>
</reference>
<dbReference type="AlphaFoldDB" id="A0A330H570"/>
<comment type="caution">
    <text evidence="1">The sequence shown here is derived from an EMBL/GenBank/DDBJ whole genome shotgun (WGS) entry which is preliminary data.</text>
</comment>
<protein>
    <submittedName>
        <fullName evidence="1">Uncharacterized protein</fullName>
    </submittedName>
</protein>
<dbReference type="EMBL" id="QMBQ01000001">
    <property type="protein sequence ID" value="RAZ80639.1"/>
    <property type="molecule type" value="Genomic_DNA"/>
</dbReference>
<gene>
    <name evidence="1" type="ORF">DPM35_00430</name>
</gene>
<name>A0A330H570_9HYPH</name>
<dbReference type="Proteomes" id="UP000251956">
    <property type="component" value="Unassembled WGS sequence"/>
</dbReference>
<keyword evidence="2" id="KW-1185">Reference proteome</keyword>